<keyword evidence="3" id="KW-1185">Reference proteome</keyword>
<comment type="caution">
    <text evidence="2">The sequence shown here is derived from an EMBL/GenBank/DDBJ whole genome shotgun (WGS) entry which is preliminary data.</text>
</comment>
<reference evidence="3" key="1">
    <citation type="submission" date="2016-06" db="EMBL/GenBank/DDBJ databases">
        <title>Parallel loss of symbiosis genes in relatives of nitrogen-fixing non-legume Parasponia.</title>
        <authorList>
            <person name="Van Velzen R."/>
            <person name="Holmer R."/>
            <person name="Bu F."/>
            <person name="Rutten L."/>
            <person name="Van Zeijl A."/>
            <person name="Liu W."/>
            <person name="Santuari L."/>
            <person name="Cao Q."/>
            <person name="Sharma T."/>
            <person name="Shen D."/>
            <person name="Roswanjaya Y."/>
            <person name="Wardhani T."/>
            <person name="Kalhor M.S."/>
            <person name="Jansen J."/>
            <person name="Van den Hoogen J."/>
            <person name="Gungor B."/>
            <person name="Hartog M."/>
            <person name="Hontelez J."/>
            <person name="Verver J."/>
            <person name="Yang W.-C."/>
            <person name="Schijlen E."/>
            <person name="Repin R."/>
            <person name="Schilthuizen M."/>
            <person name="Schranz E."/>
            <person name="Heidstra R."/>
            <person name="Miyata K."/>
            <person name="Fedorova E."/>
            <person name="Kohlen W."/>
            <person name="Bisseling T."/>
            <person name="Smit S."/>
            <person name="Geurts R."/>
        </authorList>
    </citation>
    <scope>NUCLEOTIDE SEQUENCE [LARGE SCALE GENOMIC DNA]</scope>
    <source>
        <strain evidence="3">cv. RG33-2</strain>
    </source>
</reference>
<protein>
    <submittedName>
        <fullName evidence="2">Myb/SANT-like domain containing protein</fullName>
    </submittedName>
</protein>
<organism evidence="2 3">
    <name type="scientific">Trema orientale</name>
    <name type="common">Charcoal tree</name>
    <name type="synonym">Celtis orientalis</name>
    <dbReference type="NCBI Taxonomy" id="63057"/>
    <lineage>
        <taxon>Eukaryota</taxon>
        <taxon>Viridiplantae</taxon>
        <taxon>Streptophyta</taxon>
        <taxon>Embryophyta</taxon>
        <taxon>Tracheophyta</taxon>
        <taxon>Spermatophyta</taxon>
        <taxon>Magnoliopsida</taxon>
        <taxon>eudicotyledons</taxon>
        <taxon>Gunneridae</taxon>
        <taxon>Pentapetalae</taxon>
        <taxon>rosids</taxon>
        <taxon>fabids</taxon>
        <taxon>Rosales</taxon>
        <taxon>Cannabaceae</taxon>
        <taxon>Trema</taxon>
    </lineage>
</organism>
<sequence>MDTKNTDSEDHALWPEPIESFFIGLLHEEAKKGLQTTTLDRKGWQKIKKDIFDKFGKRYKVDKLKSKFNRLRKLHRDFSHLLEQTGMGWDPETNTVTASEEVWDSYLKKYPTAKKYHKKGLPHYNILGIIFNNTTATGGISYASTQLPPSANDERQQERHFVGTGTHVDIGTEFDREYEDERVEEITGVRRRAVTARLDAPRPKEKKKTKELNHPLKMFWRNLQKVLVLRLKRHLLVLRPCVSSWI</sequence>
<dbReference type="AlphaFoldDB" id="A0A2P5EWE2"/>
<dbReference type="InterPro" id="IPR024752">
    <property type="entry name" value="Myb/SANT-like_dom"/>
</dbReference>
<name>A0A2P5EWE2_TREOI</name>
<accession>A0A2P5EWE2</accession>
<dbReference type="PANTHER" id="PTHR47584:SF14">
    <property type="entry name" value="L10-INTERACTING MYB DOMAIN-CONTAINING PROTEIN-LIKE"/>
    <property type="match status" value="1"/>
</dbReference>
<evidence type="ECO:0000313" key="2">
    <source>
        <dbReference type="EMBL" id="PON89857.1"/>
    </source>
</evidence>
<gene>
    <name evidence="2" type="ORF">TorRG33x02_143800</name>
</gene>
<dbReference type="OrthoDB" id="686198at2759"/>
<proteinExistence type="predicted"/>
<evidence type="ECO:0000313" key="3">
    <source>
        <dbReference type="Proteomes" id="UP000237000"/>
    </source>
</evidence>
<dbReference type="PANTHER" id="PTHR47584">
    <property type="match status" value="1"/>
</dbReference>
<dbReference type="Proteomes" id="UP000237000">
    <property type="component" value="Unassembled WGS sequence"/>
</dbReference>
<evidence type="ECO:0000259" key="1">
    <source>
        <dbReference type="Pfam" id="PF12776"/>
    </source>
</evidence>
<dbReference type="Pfam" id="PF12776">
    <property type="entry name" value="Myb_DNA-bind_3"/>
    <property type="match status" value="1"/>
</dbReference>
<feature type="domain" description="Myb/SANT-like" evidence="1">
    <location>
        <begin position="14"/>
        <end position="106"/>
    </location>
</feature>
<dbReference type="EMBL" id="JXTC01000089">
    <property type="protein sequence ID" value="PON89857.1"/>
    <property type="molecule type" value="Genomic_DNA"/>
</dbReference>
<dbReference type="InParanoid" id="A0A2P5EWE2"/>
<dbReference type="InterPro" id="IPR045026">
    <property type="entry name" value="LIMYB"/>
</dbReference>